<name>F0F4M0_9BACT</name>
<dbReference type="STRING" id="888743.HMPREF9141_0536"/>
<evidence type="ECO:0000259" key="1">
    <source>
        <dbReference type="Pfam" id="PF12728"/>
    </source>
</evidence>
<dbReference type="eggNOG" id="COG0789">
    <property type="taxonomic scope" value="Bacteria"/>
</dbReference>
<proteinExistence type="predicted"/>
<sequence length="151" mass="17425">MSFRAVQEDLKRNNNGGVECGFPAVSLFFPAYPYLFGNRNTLLTFASEINNYANKTTTKKMKFTAIDTSAWEELKESIVELTDCFNEHFAPPAELPDLLHNGDVYRILNISKRTLQHYRDTSVLPFIQIGHKCYYKREDVEKLLAKSDLHK</sequence>
<dbReference type="PANTHER" id="PTHR34585">
    <property type="match status" value="1"/>
</dbReference>
<evidence type="ECO:0000313" key="2">
    <source>
        <dbReference type="EMBL" id="EGC20896.1"/>
    </source>
</evidence>
<reference evidence="2 3" key="1">
    <citation type="submission" date="2011-01" db="EMBL/GenBank/DDBJ databases">
        <authorList>
            <person name="Muzny D."/>
            <person name="Qin X."/>
            <person name="Deng J."/>
            <person name="Jiang H."/>
            <person name="Liu Y."/>
            <person name="Qu J."/>
            <person name="Song X.-Z."/>
            <person name="Zhang L."/>
            <person name="Thornton R."/>
            <person name="Coyle M."/>
            <person name="Francisco L."/>
            <person name="Jackson L."/>
            <person name="Javaid M."/>
            <person name="Korchina V."/>
            <person name="Kovar C."/>
            <person name="Mata R."/>
            <person name="Mathew T."/>
            <person name="Ngo R."/>
            <person name="Nguyen L."/>
            <person name="Nguyen N."/>
            <person name="Okwuonu G."/>
            <person name="Ongeri F."/>
            <person name="Pham C."/>
            <person name="Simmons D."/>
            <person name="Wilczek-Boney K."/>
            <person name="Hale W."/>
            <person name="Jakkamsetti A."/>
            <person name="Pham P."/>
            <person name="Ruth R."/>
            <person name="San Lucas F."/>
            <person name="Warren J."/>
            <person name="Zhang J."/>
            <person name="Zhao Z."/>
            <person name="Zhou C."/>
            <person name="Zhu D."/>
            <person name="Lee S."/>
            <person name="Bess C."/>
            <person name="Blankenburg K."/>
            <person name="Forbes L."/>
            <person name="Fu Q."/>
            <person name="Gubbala S."/>
            <person name="Hirani K."/>
            <person name="Jayaseelan J.C."/>
            <person name="Lara F."/>
            <person name="Munidasa M."/>
            <person name="Palculict T."/>
            <person name="Patil S."/>
            <person name="Pu L.-L."/>
            <person name="Saada N."/>
            <person name="Tang L."/>
            <person name="Weissenberger G."/>
            <person name="Zhu Y."/>
            <person name="Hemphill L."/>
            <person name="Shang Y."/>
            <person name="Youmans B."/>
            <person name="Ayvaz T."/>
            <person name="Ross M."/>
            <person name="Santibanez J."/>
            <person name="Aqrawi P."/>
            <person name="Gross S."/>
            <person name="Joshi V."/>
            <person name="Fowler G."/>
            <person name="Nazareth L."/>
            <person name="Reid J."/>
            <person name="Worley K."/>
            <person name="Petrosino J."/>
            <person name="Highlander S."/>
            <person name="Gibbs R."/>
        </authorList>
    </citation>
    <scope>NUCLEOTIDE SEQUENCE [LARGE SCALE GENOMIC DNA]</scope>
    <source>
        <strain evidence="2 3">DSM 16608</strain>
    </source>
</reference>
<dbReference type="Proteomes" id="UP000005697">
    <property type="component" value="Unassembled WGS sequence"/>
</dbReference>
<dbReference type="InterPro" id="IPR009061">
    <property type="entry name" value="DNA-bd_dom_put_sf"/>
</dbReference>
<dbReference type="PANTHER" id="PTHR34585:SF22">
    <property type="entry name" value="HELIX-TURN-HELIX DOMAIN-CONTAINING PROTEIN"/>
    <property type="match status" value="1"/>
</dbReference>
<organism evidence="2 3">
    <name type="scientific">Prevotella multiformis DSM 16608</name>
    <dbReference type="NCBI Taxonomy" id="888743"/>
    <lineage>
        <taxon>Bacteria</taxon>
        <taxon>Pseudomonadati</taxon>
        <taxon>Bacteroidota</taxon>
        <taxon>Bacteroidia</taxon>
        <taxon>Bacteroidales</taxon>
        <taxon>Prevotellaceae</taxon>
        <taxon>Prevotella</taxon>
    </lineage>
</organism>
<accession>F0F4M0</accession>
<dbReference type="Pfam" id="PF12728">
    <property type="entry name" value="HTH_17"/>
    <property type="match status" value="1"/>
</dbReference>
<protein>
    <recommendedName>
        <fullName evidence="1">Helix-turn-helix domain-containing protein</fullName>
    </recommendedName>
</protein>
<dbReference type="HOGENOM" id="CLU_142230_0_0_10"/>
<dbReference type="InterPro" id="IPR041657">
    <property type="entry name" value="HTH_17"/>
</dbReference>
<dbReference type="EMBL" id="AEWX01000005">
    <property type="protein sequence ID" value="EGC20896.1"/>
    <property type="molecule type" value="Genomic_DNA"/>
</dbReference>
<gene>
    <name evidence="2" type="ORF">HMPREF9141_0536</name>
</gene>
<dbReference type="SUPFAM" id="SSF46955">
    <property type="entry name" value="Putative DNA-binding domain"/>
    <property type="match status" value="1"/>
</dbReference>
<feature type="domain" description="Helix-turn-helix" evidence="1">
    <location>
        <begin position="103"/>
        <end position="146"/>
    </location>
</feature>
<dbReference type="AlphaFoldDB" id="F0F4M0"/>
<comment type="caution">
    <text evidence="2">The sequence shown here is derived from an EMBL/GenBank/DDBJ whole genome shotgun (WGS) entry which is preliminary data.</text>
</comment>
<evidence type="ECO:0000313" key="3">
    <source>
        <dbReference type="Proteomes" id="UP000005697"/>
    </source>
</evidence>
<keyword evidence="3" id="KW-1185">Reference proteome</keyword>